<organism evidence="8 9">
    <name type="scientific">Paenibacillus swuensis</name>
    <dbReference type="NCBI Taxonomy" id="1178515"/>
    <lineage>
        <taxon>Bacteria</taxon>
        <taxon>Bacillati</taxon>
        <taxon>Bacillota</taxon>
        <taxon>Bacilli</taxon>
        <taxon>Bacillales</taxon>
        <taxon>Paenibacillaceae</taxon>
        <taxon>Paenibacillus</taxon>
    </lineage>
</organism>
<accession>A0A172TFT0</accession>
<reference evidence="8 9" key="1">
    <citation type="submission" date="2015-01" db="EMBL/GenBank/DDBJ databases">
        <title>Paenibacillus swuensis/DY6/whole genome sequencing.</title>
        <authorList>
            <person name="Kim M.K."/>
            <person name="Srinivasan S."/>
            <person name="Lee J.-J."/>
        </authorList>
    </citation>
    <scope>NUCLEOTIDE SEQUENCE [LARGE SCALE GENOMIC DNA]</scope>
    <source>
        <strain evidence="8 9">DY6</strain>
    </source>
</reference>
<feature type="domain" description="Response regulatory" evidence="7">
    <location>
        <begin position="2"/>
        <end position="119"/>
    </location>
</feature>
<evidence type="ECO:0000256" key="5">
    <source>
        <dbReference type="SAM" id="Coils"/>
    </source>
</evidence>
<dbReference type="PROSITE" id="PS01124">
    <property type="entry name" value="HTH_ARAC_FAMILY_2"/>
    <property type="match status" value="1"/>
</dbReference>
<dbReference type="InterPro" id="IPR020449">
    <property type="entry name" value="Tscrpt_reg_AraC-type_HTH"/>
</dbReference>
<evidence type="ECO:0000259" key="6">
    <source>
        <dbReference type="PROSITE" id="PS01124"/>
    </source>
</evidence>
<dbReference type="InterPro" id="IPR011006">
    <property type="entry name" value="CheY-like_superfamily"/>
</dbReference>
<evidence type="ECO:0000313" key="8">
    <source>
        <dbReference type="EMBL" id="ANE45812.1"/>
    </source>
</evidence>
<dbReference type="GO" id="GO:0043565">
    <property type="term" value="F:sequence-specific DNA binding"/>
    <property type="evidence" value="ECO:0007669"/>
    <property type="project" value="InterPro"/>
</dbReference>
<dbReference type="OrthoDB" id="9794370at2"/>
<keyword evidence="5" id="KW-0175">Coiled coil</keyword>
<evidence type="ECO:0000256" key="1">
    <source>
        <dbReference type="ARBA" id="ARBA00023015"/>
    </source>
</evidence>
<proteinExistence type="predicted"/>
<feature type="modified residue" description="4-aspartylphosphate" evidence="4">
    <location>
        <position position="54"/>
    </location>
</feature>
<keyword evidence="2" id="KW-0238">DNA-binding</keyword>
<dbReference type="PRINTS" id="PR00032">
    <property type="entry name" value="HTHARAC"/>
</dbReference>
<dbReference type="STRING" id="1178515.SY83_05310"/>
<dbReference type="GO" id="GO:0003700">
    <property type="term" value="F:DNA-binding transcription factor activity"/>
    <property type="evidence" value="ECO:0007669"/>
    <property type="project" value="InterPro"/>
</dbReference>
<keyword evidence="4" id="KW-0597">Phosphoprotein</keyword>
<dbReference type="Proteomes" id="UP000076927">
    <property type="component" value="Chromosome"/>
</dbReference>
<feature type="domain" description="HTH araC/xylS-type" evidence="6">
    <location>
        <begin position="424"/>
        <end position="522"/>
    </location>
</feature>
<dbReference type="KEGG" id="pswu:SY83_05310"/>
<dbReference type="SMART" id="SM00448">
    <property type="entry name" value="REC"/>
    <property type="match status" value="1"/>
</dbReference>
<name>A0A172TFT0_9BACL</name>
<dbReference type="Pfam" id="PF00072">
    <property type="entry name" value="Response_reg"/>
    <property type="match status" value="1"/>
</dbReference>
<evidence type="ECO:0000256" key="3">
    <source>
        <dbReference type="ARBA" id="ARBA00023163"/>
    </source>
</evidence>
<dbReference type="PATRIC" id="fig|1178515.4.peg.1078"/>
<sequence length="530" mass="59912">MKVMIVDDEVLARVGIKSIVPWGEHGFQVVGEADNGQHALAMMRELDPDIVLTDIRMPVLDGIELIRAAQEAKLRAKFVVISSYGDLSYVKDAMRQGAADYLIKLELQSESLMELMNRLRERILEENANAARSSVADSVIHDNIGAARQRILQNIVSGLVYDREEITEALARLDIQLPEEELTCMLLHAEHEGVPSSNGSVRHRTMMNIVEEMLEPIPFSYAIPLQQGEIVILVARSAGSASAMAGRLRDAIREYMNMAVTIGISDCHDSYDGIGDAYRQAEAAMNTKFLHRKGSIIVFKPPMQSIGDKEMFTDLTGEIRKLEKGVELYDAPNVTASLNFIIAQIRDNPQLKKDEALIVCNAVWFAVHSRLRSNFESREMFDFNSVLSVQSLSFIEEYIEWLEQMKLAVVSLIAGFGERKRLIMQAKQLINTSYREELSLETVADKLGISAKYLSILFKKETGSNYVDYITDIRIKYAKILLRGGEYRVYEVGQRVGYDNEQYFSRVFKKITGLSPNQYRHGMNEHHQGE</sequence>
<dbReference type="CDD" id="cd17536">
    <property type="entry name" value="REC_YesN-like"/>
    <property type="match status" value="1"/>
</dbReference>
<evidence type="ECO:0000313" key="9">
    <source>
        <dbReference type="Proteomes" id="UP000076927"/>
    </source>
</evidence>
<gene>
    <name evidence="8" type="ORF">SY83_05310</name>
</gene>
<dbReference type="InterPro" id="IPR009057">
    <property type="entry name" value="Homeodomain-like_sf"/>
</dbReference>
<dbReference type="AlphaFoldDB" id="A0A172TFT0"/>
<keyword evidence="1" id="KW-0805">Transcription regulation</keyword>
<dbReference type="InterPro" id="IPR018060">
    <property type="entry name" value="HTH_AraC"/>
</dbReference>
<dbReference type="SUPFAM" id="SSF46689">
    <property type="entry name" value="Homeodomain-like"/>
    <property type="match status" value="2"/>
</dbReference>
<evidence type="ECO:0000259" key="7">
    <source>
        <dbReference type="PROSITE" id="PS50110"/>
    </source>
</evidence>
<dbReference type="Gene3D" id="1.10.10.60">
    <property type="entry name" value="Homeodomain-like"/>
    <property type="match status" value="2"/>
</dbReference>
<dbReference type="PANTHER" id="PTHR43280:SF2">
    <property type="entry name" value="HTH-TYPE TRANSCRIPTIONAL REGULATOR EXSA"/>
    <property type="match status" value="1"/>
</dbReference>
<dbReference type="RefSeq" id="WP_068604928.1">
    <property type="nucleotide sequence ID" value="NZ_CP011388.1"/>
</dbReference>
<dbReference type="SMART" id="SM00342">
    <property type="entry name" value="HTH_ARAC"/>
    <property type="match status" value="1"/>
</dbReference>
<evidence type="ECO:0000256" key="2">
    <source>
        <dbReference type="ARBA" id="ARBA00023125"/>
    </source>
</evidence>
<keyword evidence="3" id="KW-0804">Transcription</keyword>
<keyword evidence="9" id="KW-1185">Reference proteome</keyword>
<dbReference type="InterPro" id="IPR018062">
    <property type="entry name" value="HTH_AraC-typ_CS"/>
</dbReference>
<dbReference type="PROSITE" id="PS00041">
    <property type="entry name" value="HTH_ARAC_FAMILY_1"/>
    <property type="match status" value="1"/>
</dbReference>
<protein>
    <recommendedName>
        <fullName evidence="10">AraC family transcriptional regulator</fullName>
    </recommendedName>
</protein>
<dbReference type="Gene3D" id="3.40.50.2300">
    <property type="match status" value="1"/>
</dbReference>
<dbReference type="SUPFAM" id="SSF52172">
    <property type="entry name" value="CheY-like"/>
    <property type="match status" value="1"/>
</dbReference>
<dbReference type="GO" id="GO:0000160">
    <property type="term" value="P:phosphorelay signal transduction system"/>
    <property type="evidence" value="ECO:0007669"/>
    <property type="project" value="InterPro"/>
</dbReference>
<dbReference type="Pfam" id="PF12833">
    <property type="entry name" value="HTH_18"/>
    <property type="match status" value="1"/>
</dbReference>
<dbReference type="PROSITE" id="PS50110">
    <property type="entry name" value="RESPONSE_REGULATORY"/>
    <property type="match status" value="1"/>
</dbReference>
<dbReference type="Pfam" id="PF17853">
    <property type="entry name" value="GGDEF_2"/>
    <property type="match status" value="1"/>
</dbReference>
<evidence type="ECO:0008006" key="10">
    <source>
        <dbReference type="Google" id="ProtNLM"/>
    </source>
</evidence>
<dbReference type="InterPro" id="IPR041522">
    <property type="entry name" value="CdaR_GGDEF"/>
</dbReference>
<evidence type="ECO:0000256" key="4">
    <source>
        <dbReference type="PROSITE-ProRule" id="PRU00169"/>
    </source>
</evidence>
<feature type="coiled-coil region" evidence="5">
    <location>
        <begin position="102"/>
        <end position="129"/>
    </location>
</feature>
<dbReference type="InterPro" id="IPR001789">
    <property type="entry name" value="Sig_transdc_resp-reg_receiver"/>
</dbReference>
<dbReference type="EMBL" id="CP011388">
    <property type="protein sequence ID" value="ANE45812.1"/>
    <property type="molecule type" value="Genomic_DNA"/>
</dbReference>
<dbReference type="PANTHER" id="PTHR43280">
    <property type="entry name" value="ARAC-FAMILY TRANSCRIPTIONAL REGULATOR"/>
    <property type="match status" value="1"/>
</dbReference>